<dbReference type="InterPro" id="IPR013783">
    <property type="entry name" value="Ig-like_fold"/>
</dbReference>
<dbReference type="GO" id="GO:0004135">
    <property type="term" value="F:amylo-alpha-1,6-glucosidase activity"/>
    <property type="evidence" value="ECO:0007669"/>
    <property type="project" value="InterPro"/>
</dbReference>
<dbReference type="SUPFAM" id="SSF81296">
    <property type="entry name" value="E set domains"/>
    <property type="match status" value="1"/>
</dbReference>
<dbReference type="InterPro" id="IPR006047">
    <property type="entry name" value="GH13_cat_dom"/>
</dbReference>
<comment type="caution">
    <text evidence="6">The sequence shown here is derived from an EMBL/GenBank/DDBJ whole genome shotgun (WGS) entry which is preliminary data.</text>
</comment>
<dbReference type="AlphaFoldDB" id="A0A432MDP1"/>
<dbReference type="InterPro" id="IPR013780">
    <property type="entry name" value="Glyco_hydro_b"/>
</dbReference>
<dbReference type="Gene3D" id="2.60.40.1180">
    <property type="entry name" value="Golgi alpha-mannosidase II"/>
    <property type="match status" value="1"/>
</dbReference>
<dbReference type="Pfam" id="PF00128">
    <property type="entry name" value="Alpha-amylase"/>
    <property type="match status" value="1"/>
</dbReference>
<dbReference type="GO" id="GO:0005980">
    <property type="term" value="P:glycogen catabolic process"/>
    <property type="evidence" value="ECO:0007669"/>
    <property type="project" value="InterPro"/>
</dbReference>
<keyword evidence="7" id="KW-1185">Reference proteome</keyword>
<dbReference type="Gene3D" id="3.20.20.80">
    <property type="entry name" value="Glycosidases"/>
    <property type="match status" value="1"/>
</dbReference>
<sequence>MRVWPGQPYPLGATWDGAGVNFALFSEHATRVELCLFDAVESTKETHRVPLPERTDLVWHGYFPDLVPGQLYGYRVHGPYDPAQGHRFNPNKLLLDPYAKLIGRRLHWDDSVFGYPIGGDDLGFDERDSAPFAPLARVIDPAFTWGDDRPPRTPWHKTLIYEAHVKGLTMRHPEVPEHLRGTYAGVASEPILRHLTELGVTAIELLPVHHHVDDRYLEDKGLVNYWGYNTLAFFAPHSAYVTTATSRDAVQQFKTMVRGLHSAGIEVILDVVYNHTAEGNQNGPTLSWRGIDNASYYMLSPEDRRYYMDFTGCGNVPNMSHPRVLQMIMDSLRYWVTEMHVDGFRFDLASTLARELYEVNRLGSFFDIIHQDPVLSQVKLIAEPWDVGPGGYMVGNFPPGWAEWNGIYRDEIRDFWRGAGDATANELATRLSGSSDLYQSDGRKPYASVNFITCHDGFSLRDLVSYNEKHNEANHEDNRDGADDNRSWNCGAEGPTDDPAINALRAQQMRNFIATLFLSQGVPMLLAGDELMHTQGGNNNTYCQDSEIAWLDWDLDDDRRAFLDFVKLASRVWRTHPVLQRRNFFKGRPIRGEDIKDISWLEPSGEEMGDESWNAGYVRCLGMRLAGDAIGETDERGDPIVCETILALFNAHWEPVPFTLPPHPPERHWEVLFDTADPELQLNSFDEGQEYDLKGRSVVVLRLRDRVEHPPELLTAAQSERLFEGRMDLSERRIPRP</sequence>
<dbReference type="SUPFAM" id="SSF51445">
    <property type="entry name" value="(Trans)glycosidases"/>
    <property type="match status" value="1"/>
</dbReference>
<evidence type="ECO:0000256" key="3">
    <source>
        <dbReference type="ARBA" id="ARBA00023295"/>
    </source>
</evidence>
<dbReference type="CDD" id="cd02856">
    <property type="entry name" value="E_set_GDE_Isoamylase_N"/>
    <property type="match status" value="1"/>
</dbReference>
<dbReference type="InterPro" id="IPR017853">
    <property type="entry name" value="GH"/>
</dbReference>
<evidence type="ECO:0000256" key="1">
    <source>
        <dbReference type="ARBA" id="ARBA00008061"/>
    </source>
</evidence>
<protein>
    <submittedName>
        <fullName evidence="6">Glycogen debranching enzyme GlgX</fullName>
    </submittedName>
</protein>
<feature type="compositionally biased region" description="Basic and acidic residues" evidence="4">
    <location>
        <begin position="471"/>
        <end position="486"/>
    </location>
</feature>
<keyword evidence="3" id="KW-0326">Glycosidase</keyword>
<evidence type="ECO:0000256" key="2">
    <source>
        <dbReference type="ARBA" id="ARBA00022801"/>
    </source>
</evidence>
<dbReference type="RefSeq" id="WP_126727794.1">
    <property type="nucleotide sequence ID" value="NZ_RYZH01000066.1"/>
</dbReference>
<dbReference type="InterPro" id="IPR011837">
    <property type="entry name" value="Glycogen_debranch_GlgX"/>
</dbReference>
<dbReference type="InterPro" id="IPR004193">
    <property type="entry name" value="Glyco_hydro_13_N"/>
</dbReference>
<evidence type="ECO:0000313" key="6">
    <source>
        <dbReference type="EMBL" id="RUL82958.1"/>
    </source>
</evidence>
<dbReference type="OrthoDB" id="226102at2"/>
<comment type="similarity">
    <text evidence="1">Belongs to the glycosyl hydrolase 13 family.</text>
</comment>
<evidence type="ECO:0000313" key="7">
    <source>
        <dbReference type="Proteomes" id="UP000280296"/>
    </source>
</evidence>
<dbReference type="InterPro" id="IPR044505">
    <property type="entry name" value="GlgX_Isoamylase_N_E_set"/>
</dbReference>
<dbReference type="CDD" id="cd11326">
    <property type="entry name" value="AmyAc_Glg_debranch"/>
    <property type="match status" value="1"/>
</dbReference>
<reference evidence="6 7" key="1">
    <citation type="submission" date="2018-12" db="EMBL/GenBank/DDBJ databases">
        <authorList>
            <person name="Toschakov S.V."/>
        </authorList>
    </citation>
    <scope>NUCLEOTIDE SEQUENCE [LARGE SCALE GENOMIC DNA]</scope>
    <source>
        <strain evidence="6 7">GM2012</strain>
    </source>
</reference>
<evidence type="ECO:0000259" key="5">
    <source>
        <dbReference type="SMART" id="SM00642"/>
    </source>
</evidence>
<evidence type="ECO:0000256" key="4">
    <source>
        <dbReference type="SAM" id="MobiDB-lite"/>
    </source>
</evidence>
<dbReference type="SUPFAM" id="SSF51011">
    <property type="entry name" value="Glycosyl hydrolase domain"/>
    <property type="match status" value="1"/>
</dbReference>
<dbReference type="Pfam" id="PF02922">
    <property type="entry name" value="CBM_48"/>
    <property type="match status" value="1"/>
</dbReference>
<name>A0A432MDP1_9BACT</name>
<feature type="region of interest" description="Disordered" evidence="4">
    <location>
        <begin position="471"/>
        <end position="493"/>
    </location>
</feature>
<dbReference type="NCBIfam" id="TIGR02100">
    <property type="entry name" value="glgX_debranch"/>
    <property type="match status" value="1"/>
</dbReference>
<dbReference type="Gene3D" id="2.60.40.10">
    <property type="entry name" value="Immunoglobulins"/>
    <property type="match status" value="1"/>
</dbReference>
<dbReference type="InterPro" id="IPR014756">
    <property type="entry name" value="Ig_E-set"/>
</dbReference>
<dbReference type="Proteomes" id="UP000280296">
    <property type="component" value="Unassembled WGS sequence"/>
</dbReference>
<proteinExistence type="inferred from homology"/>
<organism evidence="6 7">
    <name type="scientific">Tautonia sociabilis</name>
    <dbReference type="NCBI Taxonomy" id="2080755"/>
    <lineage>
        <taxon>Bacteria</taxon>
        <taxon>Pseudomonadati</taxon>
        <taxon>Planctomycetota</taxon>
        <taxon>Planctomycetia</taxon>
        <taxon>Isosphaerales</taxon>
        <taxon>Isosphaeraceae</taxon>
        <taxon>Tautonia</taxon>
    </lineage>
</organism>
<dbReference type="EMBL" id="RYZH01000066">
    <property type="protein sequence ID" value="RUL82958.1"/>
    <property type="molecule type" value="Genomic_DNA"/>
</dbReference>
<reference evidence="6 7" key="2">
    <citation type="submission" date="2019-01" db="EMBL/GenBank/DDBJ databases">
        <title>Tautonia sociabilis, a novel thermotolerant planctomycete of Isosphaeraceae family, isolated from a 4000 m deep subterranean habitat.</title>
        <authorList>
            <person name="Kovaleva O.L."/>
            <person name="Elcheninov A.G."/>
            <person name="Van Heerden E."/>
            <person name="Toshchakov S.V."/>
            <person name="Novikov A."/>
            <person name="Bonch-Osmolovskaya E.A."/>
            <person name="Kublanov I.V."/>
        </authorList>
    </citation>
    <scope>NUCLEOTIDE SEQUENCE [LARGE SCALE GENOMIC DNA]</scope>
    <source>
        <strain evidence="6 7">GM2012</strain>
    </source>
</reference>
<feature type="domain" description="Glycosyl hydrolase family 13 catalytic" evidence="5">
    <location>
        <begin position="158"/>
        <end position="559"/>
    </location>
</feature>
<gene>
    <name evidence="6" type="primary">glgX</name>
    <name evidence="6" type="ORF">TsocGM_22945</name>
</gene>
<keyword evidence="2" id="KW-0378">Hydrolase</keyword>
<dbReference type="PANTHER" id="PTHR43002">
    <property type="entry name" value="GLYCOGEN DEBRANCHING ENZYME"/>
    <property type="match status" value="1"/>
</dbReference>
<dbReference type="SMART" id="SM00642">
    <property type="entry name" value="Aamy"/>
    <property type="match status" value="1"/>
</dbReference>
<accession>A0A432MDP1</accession>